<keyword evidence="9" id="KW-1185">Reference proteome</keyword>
<feature type="transmembrane region" description="Helical" evidence="6">
    <location>
        <begin position="349"/>
        <end position="373"/>
    </location>
</feature>
<dbReference type="Pfam" id="PF00083">
    <property type="entry name" value="Sugar_tr"/>
    <property type="match status" value="1"/>
</dbReference>
<evidence type="ECO:0000256" key="3">
    <source>
        <dbReference type="ARBA" id="ARBA00022692"/>
    </source>
</evidence>
<dbReference type="PROSITE" id="PS50850">
    <property type="entry name" value="MFS"/>
    <property type="match status" value="1"/>
</dbReference>
<proteinExistence type="inferred from homology"/>
<reference evidence="8 9" key="1">
    <citation type="journal article" date="2016" name="Mol. Biol. Evol.">
        <title>Comparative Genomics of Early-Diverging Mushroom-Forming Fungi Provides Insights into the Origins of Lignocellulose Decay Capabilities.</title>
        <authorList>
            <person name="Nagy L.G."/>
            <person name="Riley R."/>
            <person name="Tritt A."/>
            <person name="Adam C."/>
            <person name="Daum C."/>
            <person name="Floudas D."/>
            <person name="Sun H."/>
            <person name="Yadav J.S."/>
            <person name="Pangilinan J."/>
            <person name="Larsson K.H."/>
            <person name="Matsuura K."/>
            <person name="Barry K."/>
            <person name="Labutti K."/>
            <person name="Kuo R."/>
            <person name="Ohm R.A."/>
            <person name="Bhattacharya S.S."/>
            <person name="Shirouzu T."/>
            <person name="Yoshinaga Y."/>
            <person name="Martin F.M."/>
            <person name="Grigoriev I.V."/>
            <person name="Hibbett D.S."/>
        </authorList>
    </citation>
    <scope>NUCLEOTIDE SEQUENCE [LARGE SCALE GENOMIC DNA]</scope>
    <source>
        <strain evidence="8 9">TUFC12733</strain>
    </source>
</reference>
<dbReference type="AlphaFoldDB" id="A0A167P214"/>
<feature type="transmembrane region" description="Helical" evidence="6">
    <location>
        <begin position="76"/>
        <end position="95"/>
    </location>
</feature>
<dbReference type="InterPro" id="IPR036259">
    <property type="entry name" value="MFS_trans_sf"/>
</dbReference>
<feature type="transmembrane region" description="Helical" evidence="6">
    <location>
        <begin position="132"/>
        <end position="154"/>
    </location>
</feature>
<dbReference type="OrthoDB" id="6612291at2759"/>
<evidence type="ECO:0000259" key="7">
    <source>
        <dbReference type="PROSITE" id="PS50850"/>
    </source>
</evidence>
<feature type="transmembrane region" description="Helical" evidence="6">
    <location>
        <begin position="166"/>
        <end position="185"/>
    </location>
</feature>
<dbReference type="SUPFAM" id="SSF103473">
    <property type="entry name" value="MFS general substrate transporter"/>
    <property type="match status" value="1"/>
</dbReference>
<keyword evidence="4 6" id="KW-1133">Transmembrane helix</keyword>
<feature type="transmembrane region" description="Helical" evidence="6">
    <location>
        <begin position="197"/>
        <end position="218"/>
    </location>
</feature>
<dbReference type="InterPro" id="IPR005829">
    <property type="entry name" value="Sugar_transporter_CS"/>
</dbReference>
<evidence type="ECO:0000313" key="9">
    <source>
        <dbReference type="Proteomes" id="UP000076738"/>
    </source>
</evidence>
<feature type="domain" description="Major facilitator superfamily (MFS) profile" evidence="7">
    <location>
        <begin position="29"/>
        <end position="402"/>
    </location>
</feature>
<keyword evidence="3 6" id="KW-0812">Transmembrane</keyword>
<dbReference type="InterPro" id="IPR005828">
    <property type="entry name" value="MFS_sugar_transport-like"/>
</dbReference>
<dbReference type="Gene3D" id="1.20.1250.20">
    <property type="entry name" value="MFS general substrate transporter like domains"/>
    <property type="match status" value="1"/>
</dbReference>
<dbReference type="GO" id="GO:0016020">
    <property type="term" value="C:membrane"/>
    <property type="evidence" value="ECO:0007669"/>
    <property type="project" value="UniProtKB-SubCell"/>
</dbReference>
<dbReference type="PANTHER" id="PTHR48022">
    <property type="entry name" value="PLASTIDIC GLUCOSE TRANSPORTER 4"/>
    <property type="match status" value="1"/>
</dbReference>
<dbReference type="EMBL" id="KV417276">
    <property type="protein sequence ID" value="KZO98335.1"/>
    <property type="molecule type" value="Genomic_DNA"/>
</dbReference>
<dbReference type="InterPro" id="IPR050360">
    <property type="entry name" value="MFS_Sugar_Transporters"/>
</dbReference>
<gene>
    <name evidence="8" type="ORF">CALVIDRAFT_40508</name>
</gene>
<keyword evidence="5 6" id="KW-0472">Membrane</keyword>
<comment type="subcellular location">
    <subcellularLocation>
        <location evidence="1">Membrane</location>
        <topology evidence="1">Multi-pass membrane protein</topology>
    </subcellularLocation>
</comment>
<evidence type="ECO:0000256" key="5">
    <source>
        <dbReference type="ARBA" id="ARBA00023136"/>
    </source>
</evidence>
<protein>
    <submittedName>
        <fullName evidence="8">MFS general substrate transporter</fullName>
    </submittedName>
</protein>
<dbReference type="Proteomes" id="UP000076738">
    <property type="component" value="Unassembled WGS sequence"/>
</dbReference>
<feature type="transmembrane region" description="Helical" evidence="6">
    <location>
        <begin position="286"/>
        <end position="305"/>
    </location>
</feature>
<feature type="transmembrane region" description="Helical" evidence="6">
    <location>
        <begin position="325"/>
        <end position="342"/>
    </location>
</feature>
<evidence type="ECO:0000256" key="1">
    <source>
        <dbReference type="ARBA" id="ARBA00004141"/>
    </source>
</evidence>
<name>A0A167P214_CALVF</name>
<dbReference type="InterPro" id="IPR020846">
    <property type="entry name" value="MFS_dom"/>
</dbReference>
<evidence type="ECO:0000256" key="4">
    <source>
        <dbReference type="ARBA" id="ARBA00022989"/>
    </source>
</evidence>
<evidence type="ECO:0000256" key="6">
    <source>
        <dbReference type="SAM" id="Phobius"/>
    </source>
</evidence>
<evidence type="ECO:0000313" key="8">
    <source>
        <dbReference type="EMBL" id="KZO98335.1"/>
    </source>
</evidence>
<comment type="similarity">
    <text evidence="2">Belongs to the major facilitator superfamily. Sugar transporter (TC 2.A.1.1) family.</text>
</comment>
<feature type="transmembrane region" description="Helical" evidence="6">
    <location>
        <begin position="107"/>
        <end position="126"/>
    </location>
</feature>
<organism evidence="8 9">
    <name type="scientific">Calocera viscosa (strain TUFC12733)</name>
    <dbReference type="NCBI Taxonomy" id="1330018"/>
    <lineage>
        <taxon>Eukaryota</taxon>
        <taxon>Fungi</taxon>
        <taxon>Dikarya</taxon>
        <taxon>Basidiomycota</taxon>
        <taxon>Agaricomycotina</taxon>
        <taxon>Dacrymycetes</taxon>
        <taxon>Dacrymycetales</taxon>
        <taxon>Dacrymycetaceae</taxon>
        <taxon>Calocera</taxon>
    </lineage>
</organism>
<dbReference type="STRING" id="1330018.A0A167P214"/>
<dbReference type="PROSITE" id="PS00217">
    <property type="entry name" value="SUGAR_TRANSPORT_2"/>
    <property type="match status" value="1"/>
</dbReference>
<sequence>MAGGYVGPSTAVAGLPQGTVWENLKCFIICLLVSIATFQYGFDTGIINGFQAMQGFLRVFGVPAASPPNTYVIQTTFQQLITSLLQLGLIIASAIMGPFSRYLGRKAGFIVASVLSLIAITIQELVTSQGPIYFARLLLGIANGMYVNLVVLYVSEASPSHLRGAFVAAYQAFNSGGGLIGSIINNAFKNDLTKHSYQYQLIILYIVPVWLIIYSFYLPESPRWLATRERNDAAHRALTRLRGTALNPEQINIELDSIKEAIRIEKEIESTANFFDIFKGTDLRRTILCCAATTLHAASGINFLVGYGTVFFQVAGETNAFVDTIILQTCGLVGALMGPFVARMFGRKTILIFGFSFTSATMFIVALLSTLSIHTNPAAGKSLVAMVRSIHASCATWIYHQL</sequence>
<dbReference type="PANTHER" id="PTHR48022:SF10">
    <property type="entry name" value="MAJOR FACILITATOR SUPERFAMILY (MFS) PROFILE DOMAIN-CONTAINING PROTEIN"/>
    <property type="match status" value="1"/>
</dbReference>
<accession>A0A167P214</accession>
<evidence type="ECO:0000256" key="2">
    <source>
        <dbReference type="ARBA" id="ARBA00010992"/>
    </source>
</evidence>
<dbReference type="GO" id="GO:0005351">
    <property type="term" value="F:carbohydrate:proton symporter activity"/>
    <property type="evidence" value="ECO:0007669"/>
    <property type="project" value="TreeGrafter"/>
</dbReference>